<name>A0A538U4G5_UNCEI</name>
<dbReference type="EMBL" id="VBPA01000179">
    <property type="protein sequence ID" value="TMQ70778.1"/>
    <property type="molecule type" value="Genomic_DNA"/>
</dbReference>
<proteinExistence type="predicted"/>
<evidence type="ECO:0000259" key="1">
    <source>
        <dbReference type="Pfam" id="PF13229"/>
    </source>
</evidence>
<sequence length="329" mass="34884">MEHRARNLISSGGIPVHSSLPATLRVGTMTRTRSRTLVLWSLLAIAFGLAWSASRAFAATLYVDQNGVGGSPDDSRSYTIAQNPSTPVATIERGIALAQSGDVVMVRRATFSRTRPLGLGKANITVKAAPGELVVLDFSGATSGNGVNFGADGVTLEGFEIRNAPEEGVSTWSTNNSVVRGNHIHHCGLVLVNGKYQNGVTGYGTYVTIEQNVIHDTGSHNIYVYGDHITIRNNVVYKTIAPADRGSYVIQVGTPGANCTNITIAHNVLAESINRSAIVFYATNATVSNVAIVNNVMAKNANNPVYVYDDVGTTYSGIQIKNNVFSGNG</sequence>
<reference evidence="2 3" key="1">
    <citation type="journal article" date="2019" name="Nat. Microbiol.">
        <title>Mediterranean grassland soil C-N compound turnover is dependent on rainfall and depth, and is mediated by genomically divergent microorganisms.</title>
        <authorList>
            <person name="Diamond S."/>
            <person name="Andeer P.F."/>
            <person name="Li Z."/>
            <person name="Crits-Christoph A."/>
            <person name="Burstein D."/>
            <person name="Anantharaman K."/>
            <person name="Lane K.R."/>
            <person name="Thomas B.C."/>
            <person name="Pan C."/>
            <person name="Northen T.R."/>
            <person name="Banfield J.F."/>
        </authorList>
    </citation>
    <scope>NUCLEOTIDE SEQUENCE [LARGE SCALE GENOMIC DNA]</scope>
    <source>
        <strain evidence="2">WS_10</strain>
    </source>
</reference>
<gene>
    <name evidence="2" type="ORF">E6K80_07440</name>
</gene>
<comment type="caution">
    <text evidence="2">The sequence shown here is derived from an EMBL/GenBank/DDBJ whole genome shotgun (WGS) entry which is preliminary data.</text>
</comment>
<dbReference type="InterPro" id="IPR012334">
    <property type="entry name" value="Pectin_lyas_fold"/>
</dbReference>
<dbReference type="SUPFAM" id="SSF51126">
    <property type="entry name" value="Pectin lyase-like"/>
    <property type="match status" value="1"/>
</dbReference>
<accession>A0A538U4G5</accession>
<dbReference type="Gene3D" id="2.160.20.10">
    <property type="entry name" value="Single-stranded right-handed beta-helix, Pectin lyase-like"/>
    <property type="match status" value="2"/>
</dbReference>
<dbReference type="AlphaFoldDB" id="A0A538U4G5"/>
<feature type="non-terminal residue" evidence="2">
    <location>
        <position position="329"/>
    </location>
</feature>
<dbReference type="SMART" id="SM00710">
    <property type="entry name" value="PbH1"/>
    <property type="match status" value="5"/>
</dbReference>
<feature type="domain" description="Right handed beta helix" evidence="1">
    <location>
        <begin position="143"/>
        <end position="269"/>
    </location>
</feature>
<evidence type="ECO:0000313" key="3">
    <source>
        <dbReference type="Proteomes" id="UP000319836"/>
    </source>
</evidence>
<organism evidence="2 3">
    <name type="scientific">Eiseniibacteriota bacterium</name>
    <dbReference type="NCBI Taxonomy" id="2212470"/>
    <lineage>
        <taxon>Bacteria</taxon>
        <taxon>Candidatus Eiseniibacteriota</taxon>
    </lineage>
</organism>
<dbReference type="InterPro" id="IPR006626">
    <property type="entry name" value="PbH1"/>
</dbReference>
<dbReference type="Proteomes" id="UP000319836">
    <property type="component" value="Unassembled WGS sequence"/>
</dbReference>
<dbReference type="InterPro" id="IPR011050">
    <property type="entry name" value="Pectin_lyase_fold/virulence"/>
</dbReference>
<dbReference type="InterPro" id="IPR039448">
    <property type="entry name" value="Beta_helix"/>
</dbReference>
<protein>
    <recommendedName>
        <fullName evidence="1">Right handed beta helix domain-containing protein</fullName>
    </recommendedName>
</protein>
<dbReference type="Pfam" id="PF13229">
    <property type="entry name" value="Beta_helix"/>
    <property type="match status" value="1"/>
</dbReference>
<evidence type="ECO:0000313" key="2">
    <source>
        <dbReference type="EMBL" id="TMQ70778.1"/>
    </source>
</evidence>